<sequence>MYEVTRKLKALKPLFRAQRKNKGDLANNVCLAKGFLEKAQSLFDMFKEDALLLLVQWCRQVYCRAVAIEDSVLRQRANCDGLNMAINVPRLSLGINRTRAKMRVFQITSAAGVSLTEEDQIVAEFIAYYEALLGGNRLQRSLQLDFLQPYLKHTLSMEEAAELTLPITPTEIKDAFFDISEDSAPGPDGFTSAFFKKAWTEIGSDVCAAVSEFFASGRMLKQINATVLVLIPKGLGAFGKGTQFPVSVVSL</sequence>
<evidence type="ECO:0000313" key="1">
    <source>
        <dbReference type="EMBL" id="KAL0294265.1"/>
    </source>
</evidence>
<proteinExistence type="predicted"/>
<name>A0AAW2JKY9_SESRA</name>
<accession>A0AAW2JKY9</accession>
<reference evidence="1" key="1">
    <citation type="submission" date="2020-06" db="EMBL/GenBank/DDBJ databases">
        <authorList>
            <person name="Li T."/>
            <person name="Hu X."/>
            <person name="Zhang T."/>
            <person name="Song X."/>
            <person name="Zhang H."/>
            <person name="Dai N."/>
            <person name="Sheng W."/>
            <person name="Hou X."/>
            <person name="Wei L."/>
        </authorList>
    </citation>
    <scope>NUCLEOTIDE SEQUENCE</scope>
    <source>
        <strain evidence="1">G02</strain>
        <tissue evidence="1">Leaf</tissue>
    </source>
</reference>
<protein>
    <recommendedName>
        <fullName evidence="2">Reverse transcriptase</fullName>
    </recommendedName>
</protein>
<organism evidence="1">
    <name type="scientific">Sesamum radiatum</name>
    <name type="common">Black benniseed</name>
    <dbReference type="NCBI Taxonomy" id="300843"/>
    <lineage>
        <taxon>Eukaryota</taxon>
        <taxon>Viridiplantae</taxon>
        <taxon>Streptophyta</taxon>
        <taxon>Embryophyta</taxon>
        <taxon>Tracheophyta</taxon>
        <taxon>Spermatophyta</taxon>
        <taxon>Magnoliopsida</taxon>
        <taxon>eudicotyledons</taxon>
        <taxon>Gunneridae</taxon>
        <taxon>Pentapetalae</taxon>
        <taxon>asterids</taxon>
        <taxon>lamiids</taxon>
        <taxon>Lamiales</taxon>
        <taxon>Pedaliaceae</taxon>
        <taxon>Sesamum</taxon>
    </lineage>
</organism>
<comment type="caution">
    <text evidence="1">The sequence shown here is derived from an EMBL/GenBank/DDBJ whole genome shotgun (WGS) entry which is preliminary data.</text>
</comment>
<dbReference type="AlphaFoldDB" id="A0AAW2JKY9"/>
<gene>
    <name evidence="1" type="ORF">Sradi_6895400</name>
</gene>
<evidence type="ECO:0008006" key="2">
    <source>
        <dbReference type="Google" id="ProtNLM"/>
    </source>
</evidence>
<reference evidence="1" key="2">
    <citation type="journal article" date="2024" name="Plant">
        <title>Genomic evolution and insights into agronomic trait innovations of Sesamum species.</title>
        <authorList>
            <person name="Miao H."/>
            <person name="Wang L."/>
            <person name="Qu L."/>
            <person name="Liu H."/>
            <person name="Sun Y."/>
            <person name="Le M."/>
            <person name="Wang Q."/>
            <person name="Wei S."/>
            <person name="Zheng Y."/>
            <person name="Lin W."/>
            <person name="Duan Y."/>
            <person name="Cao H."/>
            <person name="Xiong S."/>
            <person name="Wang X."/>
            <person name="Wei L."/>
            <person name="Li C."/>
            <person name="Ma Q."/>
            <person name="Ju M."/>
            <person name="Zhao R."/>
            <person name="Li G."/>
            <person name="Mu C."/>
            <person name="Tian Q."/>
            <person name="Mei H."/>
            <person name="Zhang T."/>
            <person name="Gao T."/>
            <person name="Zhang H."/>
        </authorList>
    </citation>
    <scope>NUCLEOTIDE SEQUENCE</scope>
    <source>
        <strain evidence="1">G02</strain>
    </source>
</reference>
<dbReference type="EMBL" id="JACGWJ010000202">
    <property type="protein sequence ID" value="KAL0294265.1"/>
    <property type="molecule type" value="Genomic_DNA"/>
</dbReference>